<gene>
    <name evidence="1" type="ORF">H5410_015343</name>
</gene>
<proteinExistence type="predicted"/>
<organism evidence="1 2">
    <name type="scientific">Solanum commersonii</name>
    <name type="common">Commerson's wild potato</name>
    <name type="synonym">Commerson's nightshade</name>
    <dbReference type="NCBI Taxonomy" id="4109"/>
    <lineage>
        <taxon>Eukaryota</taxon>
        <taxon>Viridiplantae</taxon>
        <taxon>Streptophyta</taxon>
        <taxon>Embryophyta</taxon>
        <taxon>Tracheophyta</taxon>
        <taxon>Spermatophyta</taxon>
        <taxon>Magnoliopsida</taxon>
        <taxon>eudicotyledons</taxon>
        <taxon>Gunneridae</taxon>
        <taxon>Pentapetalae</taxon>
        <taxon>asterids</taxon>
        <taxon>lamiids</taxon>
        <taxon>Solanales</taxon>
        <taxon>Solanaceae</taxon>
        <taxon>Solanoideae</taxon>
        <taxon>Solaneae</taxon>
        <taxon>Solanum</taxon>
    </lineage>
</organism>
<protein>
    <submittedName>
        <fullName evidence="1">Uncharacterized protein</fullName>
    </submittedName>
</protein>
<dbReference type="Proteomes" id="UP000824120">
    <property type="component" value="Chromosome 3"/>
</dbReference>
<accession>A0A9J5ZU67</accession>
<name>A0A9J5ZU67_SOLCO</name>
<sequence>MSTVMATLPTNISNPLHLIKKEECYYYHKLVLSKANQFNFLAEDEAPVIVDDEVKLVRMYRKRANKNTKGAAQIKQKKQKANRK</sequence>
<reference evidence="1 2" key="1">
    <citation type="submission" date="2020-09" db="EMBL/GenBank/DDBJ databases">
        <title>De no assembly of potato wild relative species, Solanum commersonii.</title>
        <authorList>
            <person name="Cho K."/>
        </authorList>
    </citation>
    <scope>NUCLEOTIDE SEQUENCE [LARGE SCALE GENOMIC DNA]</scope>
    <source>
        <strain evidence="1">LZ3.2</strain>
        <tissue evidence="1">Leaf</tissue>
    </source>
</reference>
<evidence type="ECO:0000313" key="1">
    <source>
        <dbReference type="EMBL" id="KAG5615519.1"/>
    </source>
</evidence>
<dbReference type="AlphaFoldDB" id="A0A9J5ZU67"/>
<comment type="caution">
    <text evidence="1">The sequence shown here is derived from an EMBL/GenBank/DDBJ whole genome shotgun (WGS) entry which is preliminary data.</text>
</comment>
<keyword evidence="2" id="KW-1185">Reference proteome</keyword>
<dbReference type="EMBL" id="JACXVP010000003">
    <property type="protein sequence ID" value="KAG5615519.1"/>
    <property type="molecule type" value="Genomic_DNA"/>
</dbReference>
<evidence type="ECO:0000313" key="2">
    <source>
        <dbReference type="Proteomes" id="UP000824120"/>
    </source>
</evidence>